<accession>A0A7X6DGW9</accession>
<feature type="region of interest" description="Disordered" evidence="1">
    <location>
        <begin position="1"/>
        <end position="63"/>
    </location>
</feature>
<reference evidence="2 3" key="1">
    <citation type="journal article" date="2020" name="Nature">
        <title>Bacterial chemolithoautotrophy via manganese oxidation.</title>
        <authorList>
            <person name="Yu H."/>
            <person name="Leadbetter J.R."/>
        </authorList>
    </citation>
    <scope>NUCLEOTIDE SEQUENCE [LARGE SCALE GENOMIC DNA]</scope>
    <source>
        <strain evidence="2 3">RBP-1</strain>
    </source>
</reference>
<dbReference type="AlphaFoldDB" id="A0A7X6DGW9"/>
<feature type="compositionally biased region" description="Polar residues" evidence="1">
    <location>
        <begin position="1"/>
        <end position="14"/>
    </location>
</feature>
<evidence type="ECO:0000313" key="3">
    <source>
        <dbReference type="Proteomes" id="UP000521868"/>
    </source>
</evidence>
<dbReference type="EMBL" id="VTOX01000004">
    <property type="protein sequence ID" value="NKE66961.1"/>
    <property type="molecule type" value="Genomic_DNA"/>
</dbReference>
<proteinExistence type="predicted"/>
<comment type="caution">
    <text evidence="2">The sequence shown here is derived from an EMBL/GenBank/DDBJ whole genome shotgun (WGS) entry which is preliminary data.</text>
</comment>
<evidence type="ECO:0000313" key="2">
    <source>
        <dbReference type="EMBL" id="NKE66961.1"/>
    </source>
</evidence>
<dbReference type="Proteomes" id="UP000521868">
    <property type="component" value="Unassembled WGS sequence"/>
</dbReference>
<name>A0A7X6DGW9_9BURK</name>
<keyword evidence="3" id="KW-1185">Reference proteome</keyword>
<dbReference type="RefSeq" id="WP_168108064.1">
    <property type="nucleotide sequence ID" value="NZ_VTOX01000004.1"/>
</dbReference>
<feature type="compositionally biased region" description="Polar residues" evidence="1">
    <location>
        <begin position="50"/>
        <end position="63"/>
    </location>
</feature>
<sequence length="63" mass="6618">MIQLATAPNASATSYRPAPNDGKGSTFDAPRGRTARAWPFPSRYAVRAAQPQSQKPAANDSGS</sequence>
<organism evidence="2 3">
    <name type="scientific">Ramlibacter lithotrophicus</name>
    <dbReference type="NCBI Taxonomy" id="2606681"/>
    <lineage>
        <taxon>Bacteria</taxon>
        <taxon>Pseudomonadati</taxon>
        <taxon>Pseudomonadota</taxon>
        <taxon>Betaproteobacteria</taxon>
        <taxon>Burkholderiales</taxon>
        <taxon>Comamonadaceae</taxon>
        <taxon>Ramlibacter</taxon>
    </lineage>
</organism>
<protein>
    <submittedName>
        <fullName evidence="2">Uncharacterized protein</fullName>
    </submittedName>
</protein>
<evidence type="ECO:0000256" key="1">
    <source>
        <dbReference type="SAM" id="MobiDB-lite"/>
    </source>
</evidence>
<gene>
    <name evidence="2" type="ORF">RAMLITH_14110</name>
</gene>